<proteinExistence type="predicted"/>
<evidence type="ECO:0000256" key="1">
    <source>
        <dbReference type="SAM" id="Phobius"/>
    </source>
</evidence>
<dbReference type="RefSeq" id="XP_009553309.1">
    <property type="nucleotide sequence ID" value="XM_009555014.1"/>
</dbReference>
<evidence type="ECO:0000313" key="2">
    <source>
        <dbReference type="EMBL" id="ETW74834.1"/>
    </source>
</evidence>
<dbReference type="GeneID" id="20673065"/>
<reference evidence="2 3" key="1">
    <citation type="journal article" date="2012" name="New Phytol.">
        <title>Insight into trade-off between wood decay and parasitism from the genome of a fungal forest pathogen.</title>
        <authorList>
            <person name="Olson A."/>
            <person name="Aerts A."/>
            <person name="Asiegbu F."/>
            <person name="Belbahri L."/>
            <person name="Bouzid O."/>
            <person name="Broberg A."/>
            <person name="Canback B."/>
            <person name="Coutinho P.M."/>
            <person name="Cullen D."/>
            <person name="Dalman K."/>
            <person name="Deflorio G."/>
            <person name="van Diepen L.T."/>
            <person name="Dunand C."/>
            <person name="Duplessis S."/>
            <person name="Durling M."/>
            <person name="Gonthier P."/>
            <person name="Grimwood J."/>
            <person name="Fossdal C.G."/>
            <person name="Hansson D."/>
            <person name="Henrissat B."/>
            <person name="Hietala A."/>
            <person name="Himmelstrand K."/>
            <person name="Hoffmeister D."/>
            <person name="Hogberg N."/>
            <person name="James T.Y."/>
            <person name="Karlsson M."/>
            <person name="Kohler A."/>
            <person name="Kues U."/>
            <person name="Lee Y.H."/>
            <person name="Lin Y.C."/>
            <person name="Lind M."/>
            <person name="Lindquist E."/>
            <person name="Lombard V."/>
            <person name="Lucas S."/>
            <person name="Lunden K."/>
            <person name="Morin E."/>
            <person name="Murat C."/>
            <person name="Park J."/>
            <person name="Raffaello T."/>
            <person name="Rouze P."/>
            <person name="Salamov A."/>
            <person name="Schmutz J."/>
            <person name="Solheim H."/>
            <person name="Stahlberg J."/>
            <person name="Velez H."/>
            <person name="de Vries R.P."/>
            <person name="Wiebenga A."/>
            <person name="Woodward S."/>
            <person name="Yakovlev I."/>
            <person name="Garbelotto M."/>
            <person name="Martin F."/>
            <person name="Grigoriev I.V."/>
            <person name="Stenlid J."/>
        </authorList>
    </citation>
    <scope>NUCLEOTIDE SEQUENCE [LARGE SCALE GENOMIC DNA]</scope>
    <source>
        <strain evidence="2 3">TC 32-1</strain>
    </source>
</reference>
<keyword evidence="1" id="KW-0472">Membrane</keyword>
<dbReference type="EMBL" id="KI925467">
    <property type="protein sequence ID" value="ETW74834.1"/>
    <property type="molecule type" value="Genomic_DNA"/>
</dbReference>
<dbReference type="OrthoDB" id="5386199at2759"/>
<dbReference type="GO" id="GO:0033615">
    <property type="term" value="P:mitochondrial proton-transporting ATP synthase complex assembly"/>
    <property type="evidence" value="ECO:0007669"/>
    <property type="project" value="TreeGrafter"/>
</dbReference>
<evidence type="ECO:0000313" key="3">
    <source>
        <dbReference type="Proteomes" id="UP000030671"/>
    </source>
</evidence>
<dbReference type="HOGENOM" id="CLU_085447_0_0_1"/>
<dbReference type="Pfam" id="PF06979">
    <property type="entry name" value="TMEM70"/>
    <property type="match status" value="1"/>
</dbReference>
<dbReference type="Proteomes" id="UP000030671">
    <property type="component" value="Unassembled WGS sequence"/>
</dbReference>
<dbReference type="InterPro" id="IPR045325">
    <property type="entry name" value="TMEM70/TMEM186/TMEM223"/>
</dbReference>
<dbReference type="GO" id="GO:0031966">
    <property type="term" value="C:mitochondrial membrane"/>
    <property type="evidence" value="ECO:0007669"/>
    <property type="project" value="TreeGrafter"/>
</dbReference>
<dbReference type="AlphaFoldDB" id="W4JMZ5"/>
<dbReference type="InterPro" id="IPR009724">
    <property type="entry name" value="TMEM70"/>
</dbReference>
<keyword evidence="3" id="KW-1185">Reference proteome</keyword>
<gene>
    <name evidence="2" type="ORF">HETIRDRAFT_412753</name>
</gene>
<name>W4JMZ5_HETIT</name>
<keyword evidence="1" id="KW-0812">Transmembrane</keyword>
<organism evidence="2 3">
    <name type="scientific">Heterobasidion irregulare (strain TC 32-1)</name>
    <dbReference type="NCBI Taxonomy" id="747525"/>
    <lineage>
        <taxon>Eukaryota</taxon>
        <taxon>Fungi</taxon>
        <taxon>Dikarya</taxon>
        <taxon>Basidiomycota</taxon>
        <taxon>Agaricomycotina</taxon>
        <taxon>Agaricomycetes</taxon>
        <taxon>Russulales</taxon>
        <taxon>Bondarzewiaceae</taxon>
        <taxon>Heterobasidion</taxon>
        <taxon>Heterobasidion annosum species complex</taxon>
    </lineage>
</organism>
<dbReference type="PANTHER" id="PTHR13281:SF0">
    <property type="entry name" value="TRANSMEMBRANE PROTEIN 70, MITOCHONDRIAL"/>
    <property type="match status" value="1"/>
</dbReference>
<dbReference type="eggNOG" id="ENOG502S7GG">
    <property type="taxonomic scope" value="Eukaryota"/>
</dbReference>
<dbReference type="InParanoid" id="W4JMZ5"/>
<feature type="transmembrane region" description="Helical" evidence="1">
    <location>
        <begin position="82"/>
        <end position="101"/>
    </location>
</feature>
<dbReference type="KEGG" id="hir:HETIRDRAFT_412753"/>
<feature type="transmembrane region" description="Helical" evidence="1">
    <location>
        <begin position="107"/>
        <end position="131"/>
    </location>
</feature>
<sequence>MKHCTVLPIPSIAHHLLRNSNHAPYRQHLTTLRALSTTAASPLSTTTLSSKPTISPPTTDAPESLALIYQGPLAPTFKRLKIFSLSSLTLSFLLSPFIFIIESGLPLSARAALAGIAIGTSGVSTALVSWCGQPYVTAMHRGAADGVLELTTLTLALHSRVTRVYDPAFLEDATRPFARWSLASAVQLPSGEARMPAVGSEETVSETTDAKGNVLGRWVVTWAENGEGNCRAVGQVVRHFNVHEELLDTPVR</sequence>
<dbReference type="PANTHER" id="PTHR13281">
    <property type="entry name" value="TRANSMEMBRANE PROTEIN 70, MITOCHONDRIAL"/>
    <property type="match status" value="1"/>
</dbReference>
<keyword evidence="1" id="KW-1133">Transmembrane helix</keyword>
<protein>
    <submittedName>
        <fullName evidence="2">Uncharacterized protein</fullName>
    </submittedName>
</protein>
<accession>W4JMZ5</accession>